<dbReference type="InterPro" id="IPR001036">
    <property type="entry name" value="Acrflvin-R"/>
</dbReference>
<feature type="transmembrane region" description="Helical" evidence="2">
    <location>
        <begin position="412"/>
        <end position="430"/>
    </location>
</feature>
<dbReference type="Gene3D" id="3.30.70.1440">
    <property type="entry name" value="Multidrug efflux transporter AcrB pore domain"/>
    <property type="match status" value="1"/>
</dbReference>
<dbReference type="OrthoDB" id="9798415at2"/>
<evidence type="ECO:0000313" key="3">
    <source>
        <dbReference type="EMBL" id="KAB1078667.1"/>
    </source>
</evidence>
<dbReference type="EMBL" id="VZZK01000012">
    <property type="protein sequence ID" value="KAB1078667.1"/>
    <property type="molecule type" value="Genomic_DNA"/>
</dbReference>
<dbReference type="Gene3D" id="3.30.2090.10">
    <property type="entry name" value="Multidrug efflux transporter AcrB TolC docking domain, DN and DC subdomains"/>
    <property type="match status" value="2"/>
</dbReference>
<dbReference type="RefSeq" id="WP_151000517.1">
    <property type="nucleotide sequence ID" value="NZ_VZZK01000012.1"/>
</dbReference>
<gene>
    <name evidence="3" type="ORF">F6X53_13295</name>
</gene>
<protein>
    <submittedName>
        <fullName evidence="3">Efflux RND transporter permease subunit</fullName>
    </submittedName>
</protein>
<organism evidence="3 4">
    <name type="scientific">Methylobacterium soli</name>
    <dbReference type="NCBI Taxonomy" id="553447"/>
    <lineage>
        <taxon>Bacteria</taxon>
        <taxon>Pseudomonadati</taxon>
        <taxon>Pseudomonadota</taxon>
        <taxon>Alphaproteobacteria</taxon>
        <taxon>Hyphomicrobiales</taxon>
        <taxon>Methylobacteriaceae</taxon>
        <taxon>Methylobacterium</taxon>
    </lineage>
</organism>
<feature type="transmembrane region" description="Helical" evidence="2">
    <location>
        <begin position="545"/>
        <end position="565"/>
    </location>
</feature>
<evidence type="ECO:0000313" key="4">
    <source>
        <dbReference type="Proteomes" id="UP000474159"/>
    </source>
</evidence>
<dbReference type="SUPFAM" id="SSF82714">
    <property type="entry name" value="Multidrug efflux transporter AcrB TolC docking domain, DN and DC subdomains"/>
    <property type="match status" value="2"/>
</dbReference>
<reference evidence="3 4" key="1">
    <citation type="submission" date="2019-09" db="EMBL/GenBank/DDBJ databases">
        <title>YIM 48816 draft genome.</title>
        <authorList>
            <person name="Jiang L."/>
        </authorList>
    </citation>
    <scope>NUCLEOTIDE SEQUENCE [LARGE SCALE GENOMIC DNA]</scope>
    <source>
        <strain evidence="3 4">YIM 48816</strain>
    </source>
</reference>
<keyword evidence="2" id="KW-1133">Transmembrane helix</keyword>
<dbReference type="Gene3D" id="3.30.70.1430">
    <property type="entry name" value="Multidrug efflux transporter AcrB pore domain"/>
    <property type="match status" value="2"/>
</dbReference>
<feature type="region of interest" description="Disordered" evidence="1">
    <location>
        <begin position="1"/>
        <end position="23"/>
    </location>
</feature>
<dbReference type="GO" id="GO:0042910">
    <property type="term" value="F:xenobiotic transmembrane transporter activity"/>
    <property type="evidence" value="ECO:0007669"/>
    <property type="project" value="TreeGrafter"/>
</dbReference>
<dbReference type="GO" id="GO:0005886">
    <property type="term" value="C:plasma membrane"/>
    <property type="evidence" value="ECO:0007669"/>
    <property type="project" value="TreeGrafter"/>
</dbReference>
<feature type="transmembrane region" description="Helical" evidence="2">
    <location>
        <begin position="928"/>
        <end position="948"/>
    </location>
</feature>
<sequence length="1040" mass="112877">MHAPQDLPGQDRTDPNGTGQDRADAGFNLSEWALGHRSFVWFLMAVCLVAGAIAYRGLGREEDPPFAIKTMIVQANWPGATIGDTLDQVTDRIEKELQQVNALDYVRSYTTPGQTTVFVQLRDTTKPTEIQAAFYQVRKRIGDIQNTFPQGVQGPFFNDEFGDVYGNVYGFTADGLTHRQLRDYVEGVRTEVLKVPNIGKTLLLGTQKETIYLDFATRKLAGYGIDLQALIKTLQTQNAISPSGVVQAGPERVSVRVSGQFASEESLRDINLRFNDRFFRLSDVAEISRGYEDPPAALFRVDGKPAIGLAIAMRPNANLLHFGEDLKARMRLIEAKLPIGVGIHLISDQPRIVEEAVGGFTQALIEAVLIVLAVSFISLGIRAGLVVSISIPLVLAIVFVVMQIMGVTLQRISLGALIIALGLLVDDAMITVEMMVARLELGENLKKAATFAYTSTAFPMLTGTLVTVAGFLPIGFNGSSAGEYTYSLFVVIAASLLVSWVVAVLFAPLIGVTLLPASMKKHSHEPGRLGRAFLAVLRLAMRFRWTTVLICIGLMGASIVGMTHVQQQFFPSSDRNEVLVDFTLPQNATITETRAQMDRFEATLKGDPDIDRWSSYVGQGAVRFYLPLDQQLANAFFGQIVVVTKSLEARDRVMARLAERGKRDFVGTDVFVNPLSLGPPVGRPIQYRLGGPDMQVVREQALALADIVASNPHAGVPTLDWNEPGKVLRVEILQDKARQLGVTSQDIATILNGVVGGSTITQVRDSIYLVNVVGRARTVERTSLDTLQSLQVTLSNGSAVPLLAFAKIDYDLEQPIVWRRDRVATLTVRAAIIDETQPPTIVAALQPRIDAFIKALPEGYTLATGGAVEEAAKGQGPIAAVVPVMLLTMAVFLMIQLQSVQKLFLVSSVAPLGLIGVVAALLTSGKPMGFVAILGILALIGIIIRNAVILVSQIEECEAEGLGPWDAVVEATRHRMRPILLTAAAASLGMIPIAREVFWGPMAYAMIGGIIAATFLTLFFLPALYVGWYRIKAPSRARTA</sequence>
<feature type="transmembrane region" description="Helical" evidence="2">
    <location>
        <begin position="903"/>
        <end position="922"/>
    </location>
</feature>
<dbReference type="SUPFAM" id="SSF82693">
    <property type="entry name" value="Multidrug efflux transporter AcrB pore domain, PN1, PN2, PC1 and PC2 subdomains"/>
    <property type="match status" value="3"/>
</dbReference>
<feature type="transmembrane region" description="Helical" evidence="2">
    <location>
        <begin position="979"/>
        <end position="998"/>
    </location>
</feature>
<dbReference type="Gene3D" id="3.30.70.1320">
    <property type="entry name" value="Multidrug efflux transporter AcrB pore domain like"/>
    <property type="match status" value="1"/>
</dbReference>
<feature type="transmembrane region" description="Helical" evidence="2">
    <location>
        <begin position="486"/>
        <end position="515"/>
    </location>
</feature>
<dbReference type="InterPro" id="IPR027463">
    <property type="entry name" value="AcrB_DN_DC_subdom"/>
</dbReference>
<dbReference type="SUPFAM" id="SSF82866">
    <property type="entry name" value="Multidrug efflux transporter AcrB transmembrane domain"/>
    <property type="match status" value="2"/>
</dbReference>
<feature type="transmembrane region" description="Helical" evidence="2">
    <location>
        <begin position="384"/>
        <end position="406"/>
    </location>
</feature>
<feature type="transmembrane region" description="Helical" evidence="2">
    <location>
        <begin position="878"/>
        <end position="896"/>
    </location>
</feature>
<evidence type="ECO:0000256" key="1">
    <source>
        <dbReference type="SAM" id="MobiDB-lite"/>
    </source>
</evidence>
<feature type="transmembrane region" description="Helical" evidence="2">
    <location>
        <begin position="356"/>
        <end position="377"/>
    </location>
</feature>
<dbReference type="PANTHER" id="PTHR32063:SF64">
    <property type="entry name" value="ACRB_ACRD_ACRF FAMILY PROTEIN"/>
    <property type="match status" value="1"/>
</dbReference>
<dbReference type="AlphaFoldDB" id="A0A6L3T1S9"/>
<dbReference type="PRINTS" id="PR00702">
    <property type="entry name" value="ACRIFLAVINRP"/>
</dbReference>
<keyword evidence="4" id="KW-1185">Reference proteome</keyword>
<name>A0A6L3T1S9_9HYPH</name>
<dbReference type="Gene3D" id="1.20.1640.10">
    <property type="entry name" value="Multidrug efflux transporter AcrB transmembrane domain"/>
    <property type="match status" value="2"/>
</dbReference>
<dbReference type="Pfam" id="PF00873">
    <property type="entry name" value="ACR_tran"/>
    <property type="match status" value="1"/>
</dbReference>
<feature type="transmembrane region" description="Helical" evidence="2">
    <location>
        <begin position="451"/>
        <end position="474"/>
    </location>
</feature>
<dbReference type="Proteomes" id="UP000474159">
    <property type="component" value="Unassembled WGS sequence"/>
</dbReference>
<comment type="caution">
    <text evidence="3">The sequence shown here is derived from an EMBL/GenBank/DDBJ whole genome shotgun (WGS) entry which is preliminary data.</text>
</comment>
<feature type="transmembrane region" description="Helical" evidence="2">
    <location>
        <begin position="1004"/>
        <end position="1028"/>
    </location>
</feature>
<accession>A0A6L3T1S9</accession>
<keyword evidence="2" id="KW-0472">Membrane</keyword>
<proteinExistence type="predicted"/>
<evidence type="ECO:0000256" key="2">
    <source>
        <dbReference type="SAM" id="Phobius"/>
    </source>
</evidence>
<dbReference type="PANTHER" id="PTHR32063">
    <property type="match status" value="1"/>
</dbReference>
<keyword evidence="2" id="KW-0812">Transmembrane</keyword>